<sequence length="911" mass="99713">MIVPRPHHASRAARVSYALQCRETLSFCGIIRELQFSSTTQYTLYYSTVVPSKLFDTMPCFCLHVSSPKRRQSSHAGKTGSSIPTPGFRLIRDPDASKSAIAGRHERLQQSRRSGEVDIFAGGTSGGLHQLAVDDSELDVFPPQGHTANNFLKALSAKLVNTPLKSKKKRRSYISIGKSEAEVARRAELKRLMHKRIQDELLHNTKDVDTERGDKDKALSPGYRLDSVIPVCGPRDHLEFDMAQHKNAPSAANGCIGDNCLPDQHSSFNQVRRQKSCPASVLGLDFDSVCGTRTGVKNGGGCVAAKTLRSSQSCMGNLAARHLGRVLPEKTSLEHHLLRVKDLTDLRRSQTHSWDSQSALGIWLIAQGLHERDGSALTLPKADANDPAVSPSRLSSDLGPQKEKALPKGIVNKIQCTANSADDSGTEGTSFEEITGNEGSTSEDDLGEVYALAMAYAIPIDSSSSNYPSLLPSFQPSPARSKSDLPKLDSQAIHFQRQNSMPVLQHYGDGISKGRRSLVMQRANTDHSIQKKTSHSPIVTAQDDQSSNHSETLSYLMLEAELQTVQRRFKDVPSRIKPSLRVGSRFKEDFTMSNPMKSFLPKNTRGETLPKGGLSLSPPSNIEQLGAEILHSSGAVRHSTSTTGTGKSIESLGKIHTNRDLIGFTGWKLDRIRRKHLLTRIAPREYWPLNQPNHGIATSTGVSKVSTEDGALQGPVSNHITQPFTSTAGSLGKSNRTQGIRGRLGESIKSSFSRLFSPTTNLLKISKDESIKVNDGVYDMEIDDCTGSFTQSTSHVTISSRIAGDYLERNSSMASSRHNKEAVDSITYVPDTRYLVCKDAPLTDEKQRSGRKVLGRSEFVMNRYLNGDIQDTCRSHSIAVSKRSFSPAARAYREEAVMLSCRSVSAPGGRP</sequence>
<dbReference type="Proteomes" id="UP000028524">
    <property type="component" value="Unassembled WGS sequence"/>
</dbReference>
<accession>A0A084QAB4</accession>
<feature type="region of interest" description="Disordered" evidence="1">
    <location>
        <begin position="526"/>
        <end position="546"/>
    </location>
</feature>
<evidence type="ECO:0000256" key="1">
    <source>
        <dbReference type="SAM" id="MobiDB-lite"/>
    </source>
</evidence>
<feature type="region of interest" description="Disordered" evidence="1">
    <location>
        <begin position="713"/>
        <end position="738"/>
    </location>
</feature>
<feature type="compositionally biased region" description="Polar residues" evidence="1">
    <location>
        <begin position="535"/>
        <end position="546"/>
    </location>
</feature>
<dbReference type="AlphaFoldDB" id="A0A084QAB4"/>
<dbReference type="InParanoid" id="A0A084QAB4"/>
<evidence type="ECO:0000313" key="2">
    <source>
        <dbReference type="EMBL" id="KFA60899.1"/>
    </source>
</evidence>
<feature type="region of interest" description="Disordered" evidence="1">
    <location>
        <begin position="377"/>
        <end position="402"/>
    </location>
</feature>
<feature type="region of interest" description="Disordered" evidence="1">
    <location>
        <begin position="418"/>
        <end position="443"/>
    </location>
</feature>
<dbReference type="OrthoDB" id="3437384at2759"/>
<gene>
    <name evidence="2" type="ORF">S40285_04856</name>
</gene>
<keyword evidence="3" id="KW-1185">Reference proteome</keyword>
<organism evidence="2 3">
    <name type="scientific">Stachybotrys chlorohalonatus (strain IBT 40285)</name>
    <dbReference type="NCBI Taxonomy" id="1283841"/>
    <lineage>
        <taxon>Eukaryota</taxon>
        <taxon>Fungi</taxon>
        <taxon>Dikarya</taxon>
        <taxon>Ascomycota</taxon>
        <taxon>Pezizomycotina</taxon>
        <taxon>Sordariomycetes</taxon>
        <taxon>Hypocreomycetidae</taxon>
        <taxon>Hypocreales</taxon>
        <taxon>Stachybotryaceae</taxon>
        <taxon>Stachybotrys</taxon>
    </lineage>
</organism>
<name>A0A084QAB4_STAC4</name>
<protein>
    <submittedName>
        <fullName evidence="2">Uncharacterized protein</fullName>
    </submittedName>
</protein>
<feature type="compositionally biased region" description="Polar residues" evidence="1">
    <location>
        <begin position="74"/>
        <end position="84"/>
    </location>
</feature>
<feature type="compositionally biased region" description="Polar residues" evidence="1">
    <location>
        <begin position="715"/>
        <end position="738"/>
    </location>
</feature>
<feature type="region of interest" description="Disordered" evidence="1">
    <location>
        <begin position="70"/>
        <end position="89"/>
    </location>
</feature>
<dbReference type="HOGENOM" id="CLU_320079_0_0_1"/>
<dbReference type="EMBL" id="KL660883">
    <property type="protein sequence ID" value="KFA60899.1"/>
    <property type="molecule type" value="Genomic_DNA"/>
</dbReference>
<feature type="compositionally biased region" description="Polar residues" evidence="1">
    <location>
        <begin position="418"/>
        <end position="429"/>
    </location>
</feature>
<proteinExistence type="predicted"/>
<evidence type="ECO:0000313" key="3">
    <source>
        <dbReference type="Proteomes" id="UP000028524"/>
    </source>
</evidence>
<reference evidence="2 3" key="1">
    <citation type="journal article" date="2014" name="BMC Genomics">
        <title>Comparative genome sequencing reveals chemotype-specific gene clusters in the toxigenic black mold Stachybotrys.</title>
        <authorList>
            <person name="Semeiks J."/>
            <person name="Borek D."/>
            <person name="Otwinowski Z."/>
            <person name="Grishin N.V."/>
        </authorList>
    </citation>
    <scope>NUCLEOTIDE SEQUENCE [LARGE SCALE GENOMIC DNA]</scope>
    <source>
        <strain evidence="2 3">IBT 40285</strain>
    </source>
</reference>